<name>A0A6P4CDQ1_ARADU</name>
<organism evidence="2 3">
    <name type="scientific">Arachis duranensis</name>
    <name type="common">Wild peanut</name>
    <dbReference type="NCBI Taxonomy" id="130453"/>
    <lineage>
        <taxon>Eukaryota</taxon>
        <taxon>Viridiplantae</taxon>
        <taxon>Streptophyta</taxon>
        <taxon>Embryophyta</taxon>
        <taxon>Tracheophyta</taxon>
        <taxon>Spermatophyta</taxon>
        <taxon>Magnoliopsida</taxon>
        <taxon>eudicotyledons</taxon>
        <taxon>Gunneridae</taxon>
        <taxon>Pentapetalae</taxon>
        <taxon>rosids</taxon>
        <taxon>fabids</taxon>
        <taxon>Fabales</taxon>
        <taxon>Fabaceae</taxon>
        <taxon>Papilionoideae</taxon>
        <taxon>50 kb inversion clade</taxon>
        <taxon>dalbergioids sensu lato</taxon>
        <taxon>Dalbergieae</taxon>
        <taxon>Pterocarpus clade</taxon>
        <taxon>Arachis</taxon>
    </lineage>
</organism>
<dbReference type="GeneID" id="107474470"/>
<feature type="region of interest" description="Disordered" evidence="1">
    <location>
        <begin position="100"/>
        <end position="131"/>
    </location>
</feature>
<dbReference type="AlphaFoldDB" id="A0A6P4CDQ1"/>
<dbReference type="RefSeq" id="XP_015949582.1">
    <property type="nucleotide sequence ID" value="XM_016094096.1"/>
</dbReference>
<protein>
    <submittedName>
        <fullName evidence="3">Uncharacterized protein LOC107474470</fullName>
    </submittedName>
</protein>
<accession>A0A6P4CDQ1</accession>
<feature type="compositionally biased region" description="Low complexity" evidence="1">
    <location>
        <begin position="109"/>
        <end position="120"/>
    </location>
</feature>
<evidence type="ECO:0000313" key="2">
    <source>
        <dbReference type="Proteomes" id="UP000515211"/>
    </source>
</evidence>
<gene>
    <name evidence="3" type="primary">LOC107474470</name>
</gene>
<sequence length="405" mass="44800">MRIPSKVGRIPIIKEEGIMEGTKDGTTTINNNDTNKTNHTLNITKANHTKLTNHHTKGKHPNQINHKPLKSPILQGQKELQTTLASSLTGLTSTLQAPVARLKPPSTPTPQASSSSALPSQPLPNPKGGINAITLRSETKLQERIEPSPIEITQDEDVVEIEEVKEENEAQEVVKEMITQPRGGKSKDGDVLQEAAPIPFPTLARKTKKQVELDPKMVEMFKKVKVTIPLFDAIRQVPKCAKFLKDLCMHKEKICELETIPLESSISALMDGVAKKCGDPNPCLVTCTIDGVQFVDCMCNLGACVSIMLLSVYEVLKLPPLKRLAARFVLADKSRGWTSSMLLGRPFLKTSWFKSDAFLGTYSFEIDGRKVSFNLDKAMRHPLEDHSIFRCDLIDNVVAEVHQDG</sequence>
<keyword evidence="2" id="KW-1185">Reference proteome</keyword>
<evidence type="ECO:0000313" key="3">
    <source>
        <dbReference type="RefSeq" id="XP_015949582.1"/>
    </source>
</evidence>
<proteinExistence type="predicted"/>
<reference evidence="3" key="2">
    <citation type="submission" date="2025-08" db="UniProtKB">
        <authorList>
            <consortium name="RefSeq"/>
        </authorList>
    </citation>
    <scope>IDENTIFICATION</scope>
    <source>
        <tissue evidence="3">Whole plant</tissue>
    </source>
</reference>
<dbReference type="PANTHER" id="PTHR33067">
    <property type="entry name" value="RNA-DIRECTED DNA POLYMERASE-RELATED"/>
    <property type="match status" value="1"/>
</dbReference>
<dbReference type="Proteomes" id="UP000515211">
    <property type="component" value="Chromosome 2"/>
</dbReference>
<dbReference type="KEGG" id="adu:107474470"/>
<reference evidence="2" key="1">
    <citation type="journal article" date="2016" name="Nat. Genet.">
        <title>The genome sequences of Arachis duranensis and Arachis ipaensis, the diploid ancestors of cultivated peanut.</title>
        <authorList>
            <person name="Bertioli D.J."/>
            <person name="Cannon S.B."/>
            <person name="Froenicke L."/>
            <person name="Huang G."/>
            <person name="Farmer A.D."/>
            <person name="Cannon E.K."/>
            <person name="Liu X."/>
            <person name="Gao D."/>
            <person name="Clevenger J."/>
            <person name="Dash S."/>
            <person name="Ren L."/>
            <person name="Moretzsohn M.C."/>
            <person name="Shirasawa K."/>
            <person name="Huang W."/>
            <person name="Vidigal B."/>
            <person name="Abernathy B."/>
            <person name="Chu Y."/>
            <person name="Niederhuth C.E."/>
            <person name="Umale P."/>
            <person name="Araujo A.C."/>
            <person name="Kozik A."/>
            <person name="Kim K.D."/>
            <person name="Burow M.D."/>
            <person name="Varshney R.K."/>
            <person name="Wang X."/>
            <person name="Zhang X."/>
            <person name="Barkley N."/>
            <person name="Guimaraes P.M."/>
            <person name="Isobe S."/>
            <person name="Guo B."/>
            <person name="Liao B."/>
            <person name="Stalker H.T."/>
            <person name="Schmitz R.J."/>
            <person name="Scheffler B.E."/>
            <person name="Leal-Bertioli S.C."/>
            <person name="Xun X."/>
            <person name="Jackson S.A."/>
            <person name="Michelmore R."/>
            <person name="Ozias-Akins P."/>
        </authorList>
    </citation>
    <scope>NUCLEOTIDE SEQUENCE [LARGE SCALE GENOMIC DNA]</scope>
    <source>
        <strain evidence="2">cv. V14167</strain>
    </source>
</reference>
<dbReference type="PANTHER" id="PTHR33067:SF9">
    <property type="entry name" value="RNA-DIRECTED DNA POLYMERASE"/>
    <property type="match status" value="1"/>
</dbReference>
<evidence type="ECO:0000256" key="1">
    <source>
        <dbReference type="SAM" id="MobiDB-lite"/>
    </source>
</evidence>